<dbReference type="AlphaFoldDB" id="A0AAW2YYM1"/>
<feature type="binding site" evidence="14">
    <location>
        <position position="212"/>
    </location>
    <ligand>
        <name>ATP</name>
        <dbReference type="ChEBI" id="CHEBI:30616"/>
    </ligand>
</feature>
<evidence type="ECO:0000256" key="12">
    <source>
        <dbReference type="ARBA" id="ARBA00048366"/>
    </source>
</evidence>
<comment type="function">
    <text evidence="13">Required for the formation of a threonylcarbamoyl group on adenosine at position 37 (t(6)A37) in tRNAs that read codons beginning with adenine.</text>
</comment>
<dbReference type="InterPro" id="IPR038385">
    <property type="entry name" value="Sua5/YwlC_C"/>
</dbReference>
<accession>A0AAW2YYM1</accession>
<dbReference type="GO" id="GO:0000049">
    <property type="term" value="F:tRNA binding"/>
    <property type="evidence" value="ECO:0007669"/>
    <property type="project" value="TreeGrafter"/>
</dbReference>
<protein>
    <recommendedName>
        <fullName evidence="4 13">Threonylcarbamoyl-AMP synthase</fullName>
        <shortName evidence="13">TC-AMP synthase</shortName>
        <ecNumber evidence="3 13">2.7.7.87</ecNumber>
    </recommendedName>
    <alternativeName>
        <fullName evidence="11 13">L-threonylcarbamoyladenylate synthase</fullName>
    </alternativeName>
</protein>
<sequence length="384" mass="42363">MKQNSHIPGGHLLSSTHDSIIECGEYVRNGHLVAFPTETVYGLGANAFDEKAVLRIFEAKQRPLTDPVIVHVFDSDHALELIKVSDKVKRLYLHLAKHFWPGPLTLVAPYNPDKIPLCITANTGSVGVRVPNHKIALELLVQAKVPIAAPSANRFGHVSPTCSTHVLEDLGNTPFPIFIIKEDGQSVCEIGIESTVAKLEETTDGVNILVLRRGGVSIEQISKSLVDAHDLKGILVQVMSNPKTRSVQNTTQHGQVSPGLMLTHYAPDVPAYLIDQHLEQQENANAIDLNKCVLIDFQSKHIHLKNDFLSYMDLSPSGDIYEARNSVFEMLRLSEKVEGAQAVMLPNLQNVEVEHADSLFDRLYRAASGNYAKIQNKQLLVSKS</sequence>
<keyword evidence="5 13" id="KW-0963">Cytoplasm</keyword>
<feature type="binding site" evidence="14">
    <location>
        <position position="39"/>
    </location>
    <ligand>
        <name>L-threonine</name>
        <dbReference type="ChEBI" id="CHEBI:57926"/>
    </ligand>
</feature>
<comment type="catalytic activity">
    <reaction evidence="12 13">
        <text>L-threonine + hydrogencarbonate + ATP = L-threonylcarbamoyladenylate + diphosphate + H2O</text>
        <dbReference type="Rhea" id="RHEA:36407"/>
        <dbReference type="ChEBI" id="CHEBI:15377"/>
        <dbReference type="ChEBI" id="CHEBI:17544"/>
        <dbReference type="ChEBI" id="CHEBI:30616"/>
        <dbReference type="ChEBI" id="CHEBI:33019"/>
        <dbReference type="ChEBI" id="CHEBI:57926"/>
        <dbReference type="ChEBI" id="CHEBI:73682"/>
        <dbReference type="EC" id="2.7.7.87"/>
    </reaction>
</comment>
<evidence type="ECO:0000259" key="15">
    <source>
        <dbReference type="PROSITE" id="PS51163"/>
    </source>
</evidence>
<feature type="binding site" evidence="14">
    <location>
        <position position="159"/>
    </location>
    <ligand>
        <name>ATP</name>
        <dbReference type="ChEBI" id="CHEBI:30616"/>
    </ligand>
</feature>
<evidence type="ECO:0000256" key="10">
    <source>
        <dbReference type="ARBA" id="ARBA00022840"/>
    </source>
</evidence>
<dbReference type="InterPro" id="IPR010923">
    <property type="entry name" value="T(6)A37_SUA5"/>
</dbReference>
<evidence type="ECO:0000313" key="16">
    <source>
        <dbReference type="EMBL" id="KAL0481913.1"/>
    </source>
</evidence>
<dbReference type="GO" id="GO:0061710">
    <property type="term" value="F:L-threonylcarbamoyladenylate synthase"/>
    <property type="evidence" value="ECO:0007669"/>
    <property type="project" value="UniProtKB-EC"/>
</dbReference>
<comment type="similarity">
    <text evidence="2 13">Belongs to the SUA5 family.</text>
</comment>
<dbReference type="PIRSF" id="PIRSF004930">
    <property type="entry name" value="Tln_factor_SUA5"/>
    <property type="match status" value="1"/>
</dbReference>
<evidence type="ECO:0000256" key="4">
    <source>
        <dbReference type="ARBA" id="ARBA00015492"/>
    </source>
</evidence>
<evidence type="ECO:0000256" key="8">
    <source>
        <dbReference type="ARBA" id="ARBA00022695"/>
    </source>
</evidence>
<dbReference type="Pfam" id="PF03481">
    <property type="entry name" value="Sua5_C"/>
    <property type="match status" value="1"/>
</dbReference>
<keyword evidence="8 13" id="KW-0548">Nucleotidyltransferase</keyword>
<dbReference type="GO" id="GO:0005524">
    <property type="term" value="F:ATP binding"/>
    <property type="evidence" value="ECO:0007669"/>
    <property type="project" value="UniProtKB-UniRule"/>
</dbReference>
<dbReference type="Gene3D" id="3.90.870.10">
    <property type="entry name" value="DHBP synthase"/>
    <property type="match status" value="1"/>
</dbReference>
<keyword evidence="7 13" id="KW-0819">tRNA processing</keyword>
<dbReference type="PANTHER" id="PTHR17490:SF16">
    <property type="entry name" value="THREONYLCARBAMOYL-AMP SYNTHASE"/>
    <property type="match status" value="1"/>
</dbReference>
<feature type="binding site" evidence="14">
    <location>
        <position position="151"/>
    </location>
    <ligand>
        <name>ATP</name>
        <dbReference type="ChEBI" id="CHEBI:30616"/>
    </ligand>
</feature>
<keyword evidence="10 13" id="KW-0067">ATP-binding</keyword>
<dbReference type="InterPro" id="IPR005145">
    <property type="entry name" value="Sua5_C"/>
</dbReference>
<evidence type="ECO:0000256" key="9">
    <source>
        <dbReference type="ARBA" id="ARBA00022741"/>
    </source>
</evidence>
<evidence type="ECO:0000256" key="7">
    <source>
        <dbReference type="ARBA" id="ARBA00022694"/>
    </source>
</evidence>
<keyword evidence="6 13" id="KW-0808">Transferase</keyword>
<name>A0AAW2YYM1_9EUKA</name>
<feature type="binding site" evidence="14">
    <location>
        <position position="265"/>
    </location>
    <ligand>
        <name>ATP</name>
        <dbReference type="ChEBI" id="CHEBI:30616"/>
    </ligand>
</feature>
<comment type="subcellular location">
    <subcellularLocation>
        <location evidence="1 13">Cytoplasm</location>
    </subcellularLocation>
</comment>
<keyword evidence="17" id="KW-1185">Reference proteome</keyword>
<dbReference type="PROSITE" id="PS51163">
    <property type="entry name" value="YRDC"/>
    <property type="match status" value="1"/>
</dbReference>
<dbReference type="GO" id="GO:0008033">
    <property type="term" value="P:tRNA processing"/>
    <property type="evidence" value="ECO:0007669"/>
    <property type="project" value="UniProtKB-KW"/>
</dbReference>
<keyword evidence="9 13" id="KW-0547">Nucleotide-binding</keyword>
<dbReference type="GO" id="GO:0003725">
    <property type="term" value="F:double-stranded RNA binding"/>
    <property type="evidence" value="ECO:0007669"/>
    <property type="project" value="UniProtKB-UniRule"/>
</dbReference>
<feature type="domain" description="YrdC-like" evidence="15">
    <location>
        <begin position="17"/>
        <end position="216"/>
    </location>
</feature>
<dbReference type="NCBIfam" id="TIGR00057">
    <property type="entry name" value="L-threonylcarbamoyladenylate synthase"/>
    <property type="match status" value="1"/>
</dbReference>
<gene>
    <name evidence="16" type="ORF">AKO1_011332</name>
</gene>
<evidence type="ECO:0000256" key="11">
    <source>
        <dbReference type="ARBA" id="ARBA00029774"/>
    </source>
</evidence>
<dbReference type="EC" id="2.7.7.87" evidence="3 13"/>
<dbReference type="FunFam" id="3.90.870.10:FF:000009">
    <property type="entry name" value="Threonylcarbamoyl-AMP synthase, putative"/>
    <property type="match status" value="1"/>
</dbReference>
<evidence type="ECO:0000313" key="17">
    <source>
        <dbReference type="Proteomes" id="UP001431209"/>
    </source>
</evidence>
<dbReference type="EMBL" id="JAOPGA020000797">
    <property type="protein sequence ID" value="KAL0481913.1"/>
    <property type="molecule type" value="Genomic_DNA"/>
</dbReference>
<dbReference type="GO" id="GO:0005737">
    <property type="term" value="C:cytoplasm"/>
    <property type="evidence" value="ECO:0007669"/>
    <property type="project" value="UniProtKB-SubCell"/>
</dbReference>
<evidence type="ECO:0000256" key="1">
    <source>
        <dbReference type="ARBA" id="ARBA00004496"/>
    </source>
</evidence>
<dbReference type="Gene3D" id="3.40.50.11030">
    <property type="entry name" value="Threonylcarbamoyl-AMP synthase, C-terminal domain"/>
    <property type="match status" value="1"/>
</dbReference>
<evidence type="ECO:0000256" key="5">
    <source>
        <dbReference type="ARBA" id="ARBA00022490"/>
    </source>
</evidence>
<dbReference type="InterPro" id="IPR050156">
    <property type="entry name" value="TC-AMP_synthase_SUA5"/>
</dbReference>
<evidence type="ECO:0000256" key="3">
    <source>
        <dbReference type="ARBA" id="ARBA00012584"/>
    </source>
</evidence>
<evidence type="ECO:0000256" key="13">
    <source>
        <dbReference type="PIRNR" id="PIRNR004930"/>
    </source>
</evidence>
<dbReference type="InterPro" id="IPR006070">
    <property type="entry name" value="Sua5-like_dom"/>
</dbReference>
<feature type="binding site" evidence="14">
    <location>
        <position position="71"/>
    </location>
    <ligand>
        <name>L-threonine</name>
        <dbReference type="ChEBI" id="CHEBI:57926"/>
    </ligand>
</feature>
<proteinExistence type="inferred from homology"/>
<dbReference type="PANTHER" id="PTHR17490">
    <property type="entry name" value="SUA5"/>
    <property type="match status" value="1"/>
</dbReference>
<dbReference type="Proteomes" id="UP001431209">
    <property type="component" value="Unassembled WGS sequence"/>
</dbReference>
<evidence type="ECO:0000256" key="2">
    <source>
        <dbReference type="ARBA" id="ARBA00007663"/>
    </source>
</evidence>
<dbReference type="GO" id="GO:0006450">
    <property type="term" value="P:regulation of translational fidelity"/>
    <property type="evidence" value="ECO:0007669"/>
    <property type="project" value="TreeGrafter"/>
</dbReference>
<dbReference type="InterPro" id="IPR017945">
    <property type="entry name" value="DHBP_synth_RibB-like_a/b_dom"/>
</dbReference>
<feature type="binding site" evidence="14">
    <location>
        <position position="149"/>
    </location>
    <ligand>
        <name>L-threonine</name>
        <dbReference type="ChEBI" id="CHEBI:57926"/>
    </ligand>
</feature>
<feature type="binding site" evidence="14">
    <location>
        <position position="129"/>
    </location>
    <ligand>
        <name>L-threonine</name>
        <dbReference type="ChEBI" id="CHEBI:57926"/>
    </ligand>
</feature>
<feature type="binding site" evidence="14">
    <location>
        <position position="194"/>
    </location>
    <ligand>
        <name>L-threonine</name>
        <dbReference type="ChEBI" id="CHEBI:57926"/>
    </ligand>
</feature>
<dbReference type="Pfam" id="PF01300">
    <property type="entry name" value="Sua5_yciO_yrdC"/>
    <property type="match status" value="1"/>
</dbReference>
<dbReference type="SUPFAM" id="SSF55821">
    <property type="entry name" value="YrdC/RibB"/>
    <property type="match status" value="1"/>
</dbReference>
<feature type="binding site" evidence="14">
    <location>
        <position position="62"/>
    </location>
    <ligand>
        <name>ATP</name>
        <dbReference type="ChEBI" id="CHEBI:30616"/>
    </ligand>
</feature>
<comment type="caution">
    <text evidence="16">The sequence shown here is derived from an EMBL/GenBank/DDBJ whole genome shotgun (WGS) entry which is preliminary data.</text>
</comment>
<evidence type="ECO:0000256" key="6">
    <source>
        <dbReference type="ARBA" id="ARBA00022679"/>
    </source>
</evidence>
<organism evidence="16 17">
    <name type="scientific">Acrasis kona</name>
    <dbReference type="NCBI Taxonomy" id="1008807"/>
    <lineage>
        <taxon>Eukaryota</taxon>
        <taxon>Discoba</taxon>
        <taxon>Heterolobosea</taxon>
        <taxon>Tetramitia</taxon>
        <taxon>Eutetramitia</taxon>
        <taxon>Acrasidae</taxon>
        <taxon>Acrasis</taxon>
    </lineage>
</organism>
<evidence type="ECO:0000256" key="14">
    <source>
        <dbReference type="PIRSR" id="PIRSR004930-1"/>
    </source>
</evidence>
<reference evidence="16 17" key="1">
    <citation type="submission" date="2024-03" db="EMBL/GenBank/DDBJ databases">
        <title>The Acrasis kona genome and developmental transcriptomes reveal deep origins of eukaryotic multicellular pathways.</title>
        <authorList>
            <person name="Sheikh S."/>
            <person name="Fu C.-J."/>
            <person name="Brown M.W."/>
            <person name="Baldauf S.L."/>
        </authorList>
    </citation>
    <scope>NUCLEOTIDE SEQUENCE [LARGE SCALE GENOMIC DNA]</scope>
    <source>
        <strain evidence="16 17">ATCC MYA-3509</strain>
    </source>
</reference>